<feature type="compositionally biased region" description="Basic and acidic residues" evidence="4">
    <location>
        <begin position="786"/>
        <end position="795"/>
    </location>
</feature>
<feature type="region of interest" description="Disordered" evidence="4">
    <location>
        <begin position="785"/>
        <end position="809"/>
    </location>
</feature>
<dbReference type="Pfam" id="PF04931">
    <property type="entry name" value="DNA_pol_phi"/>
    <property type="match status" value="1"/>
</dbReference>
<comment type="similarity">
    <text evidence="2">Belongs to the MYBBP1A family.</text>
</comment>
<proteinExistence type="inferred from homology"/>
<dbReference type="SUPFAM" id="SSF48371">
    <property type="entry name" value="ARM repeat"/>
    <property type="match status" value="1"/>
</dbReference>
<name>A0A3S4AJ36_9PEZI</name>
<feature type="compositionally biased region" description="Acidic residues" evidence="4">
    <location>
        <begin position="750"/>
        <end position="769"/>
    </location>
</feature>
<feature type="compositionally biased region" description="Basic and acidic residues" evidence="4">
    <location>
        <begin position="37"/>
        <end position="48"/>
    </location>
</feature>
<dbReference type="PANTHER" id="PTHR13213:SF2">
    <property type="entry name" value="MYB-BINDING PROTEIN 1A"/>
    <property type="match status" value="1"/>
</dbReference>
<dbReference type="GO" id="GO:0005730">
    <property type="term" value="C:nucleolus"/>
    <property type="evidence" value="ECO:0007669"/>
    <property type="project" value="InterPro"/>
</dbReference>
<protein>
    <submittedName>
        <fullName evidence="5">F34e107d-758a-49ed-8cb5-d6c94e448486</fullName>
    </submittedName>
</protein>
<dbReference type="EMBL" id="OUUZ01000001">
    <property type="protein sequence ID" value="SPQ18536.1"/>
    <property type="molecule type" value="Genomic_DNA"/>
</dbReference>
<comment type="subcellular location">
    <subcellularLocation>
        <location evidence="1">Nucleus</location>
    </subcellularLocation>
</comment>
<reference evidence="5 6" key="1">
    <citation type="submission" date="2018-04" db="EMBL/GenBank/DDBJ databases">
        <authorList>
            <person name="Huttner S."/>
            <person name="Dainat J."/>
        </authorList>
    </citation>
    <scope>NUCLEOTIDE SEQUENCE [LARGE SCALE GENOMIC DNA]</scope>
</reference>
<dbReference type="Proteomes" id="UP000289323">
    <property type="component" value="Unassembled WGS sequence"/>
</dbReference>
<dbReference type="PANTHER" id="PTHR13213">
    <property type="entry name" value="MYB-BINDING PROTEIN 1A FAMILY MEMBER"/>
    <property type="match status" value="1"/>
</dbReference>
<feature type="region of interest" description="Disordered" evidence="4">
    <location>
        <begin position="742"/>
        <end position="769"/>
    </location>
</feature>
<accession>A0A3S4AJ36</accession>
<dbReference type="GO" id="GO:0006355">
    <property type="term" value="P:regulation of DNA-templated transcription"/>
    <property type="evidence" value="ECO:0007669"/>
    <property type="project" value="InterPro"/>
</dbReference>
<feature type="region of interest" description="Disordered" evidence="4">
    <location>
        <begin position="1"/>
        <end position="48"/>
    </location>
</feature>
<sequence length="1030" mass="111914">MSNKRKRAAKQAANDHQPPQKRAKKDASSATLAGAKALDKSPFVERPTTVDERKREMLLYETLGSEDPKERTEAAEAVVSALLGGDGVPEPVLLRHLEKRLFRGLASSRNASRLGCGEALIDILGQLFGKKGLASSKYTGLPFEKVLGILVEKTKPGGGATGQEERDHYIGRLFGLECFIRAGIVSADKARWFAVLDLLLELSAKKSWLRSPSGSLIAVAISLMDKKLAEKTLERLAEKGVAKTPEGVGVWVTALDRFPDMKVPSQPWRHPLAAASLPSLAATLKDSGREASNEESGGAKPKQGGWTAQLHFVWDPILAHFVSASTQSESDAAEQFKQFWSRVVDEGFFSKSASDSQKFSGFMIFQKMIHGAAAKASCLVPSLFSKNFMVCLMNQAAKEDRYLHRAALKALKGIEVAVEETPSLLPIVLKGLLGKHGAYNFDQRTNTKTVDKLLQYTTPTTVKAVLKILRLKDPEKTGLDGTKYYQALGGYLFRLSSVPSKPLGADSSSESVTGPAIRALTELAYSNKSVPTNVRDALRTRSTSAFAKLVRRPEDFGHLCNAILSIDADVDQDDEIASALADAKKMLKDLLDPAKETDRTRAPRQALALLYAVGILQFYNQEPDVIDLFEELRECYDKLANRSRGSDEGMPEYLVEILLAMVARPSSLMRQVSHQVFEAFTGFLSEEALKLLTDPLAAEESEKGQQALFATEDEDVMEAEAADADESDEGELDSDVEMVNLKDAGSEGPDSSDEASADEQDEDADGEDKDQEALDALDNALAEVLGSHRLDKDNEADSAEESDMTDSEMLAVDEKLAEIFRQRAKTTSKKKEKKDAKDTVINFKHRVLDLLAIFVRQEAARPRVNTLVFHVLLPLLHLVRTTKTKPLANKACDIIHALPKALKKARSSSGGGGGGGSRQAAAGEAAVGEKDAKALLALLAQLHDEAAGQDSNPSHAYANAVSTASLAVASVLWGDAACRERVAGVYARTQLRWIQGRARIQPGFFLDWVNWCQSKVNNAVEAATAAPTQA</sequence>
<evidence type="ECO:0000256" key="4">
    <source>
        <dbReference type="SAM" id="MobiDB-lite"/>
    </source>
</evidence>
<evidence type="ECO:0000313" key="6">
    <source>
        <dbReference type="Proteomes" id="UP000289323"/>
    </source>
</evidence>
<dbReference type="InterPro" id="IPR016024">
    <property type="entry name" value="ARM-type_fold"/>
</dbReference>
<dbReference type="AlphaFoldDB" id="A0A3S4AJ36"/>
<dbReference type="GO" id="GO:0000182">
    <property type="term" value="F:rDNA binding"/>
    <property type="evidence" value="ECO:0007669"/>
    <property type="project" value="TreeGrafter"/>
</dbReference>
<dbReference type="InterPro" id="IPR007015">
    <property type="entry name" value="DNA_pol_V/MYBBP1A"/>
</dbReference>
<gene>
    <name evidence="5" type="ORF">TT172_LOCUS955</name>
</gene>
<evidence type="ECO:0000256" key="3">
    <source>
        <dbReference type="ARBA" id="ARBA00023242"/>
    </source>
</evidence>
<organism evidence="5 6">
    <name type="scientific">Thermothielavioides terrestris</name>
    <dbReference type="NCBI Taxonomy" id="2587410"/>
    <lineage>
        <taxon>Eukaryota</taxon>
        <taxon>Fungi</taxon>
        <taxon>Dikarya</taxon>
        <taxon>Ascomycota</taxon>
        <taxon>Pezizomycotina</taxon>
        <taxon>Sordariomycetes</taxon>
        <taxon>Sordariomycetidae</taxon>
        <taxon>Sordariales</taxon>
        <taxon>Chaetomiaceae</taxon>
        <taxon>Thermothielavioides</taxon>
    </lineage>
</organism>
<keyword evidence="3" id="KW-0539">Nucleus</keyword>
<evidence type="ECO:0000256" key="1">
    <source>
        <dbReference type="ARBA" id="ARBA00004123"/>
    </source>
</evidence>
<evidence type="ECO:0000256" key="2">
    <source>
        <dbReference type="ARBA" id="ARBA00006809"/>
    </source>
</evidence>
<feature type="compositionally biased region" description="Acidic residues" evidence="4">
    <location>
        <begin position="796"/>
        <end position="806"/>
    </location>
</feature>
<evidence type="ECO:0000313" key="5">
    <source>
        <dbReference type="EMBL" id="SPQ18536.1"/>
    </source>
</evidence>